<protein>
    <submittedName>
        <fullName evidence="10">Cytochrome P450 family protein</fullName>
    </submittedName>
</protein>
<dbReference type="PANTHER" id="PTHR24305:SF166">
    <property type="entry name" value="CYTOCHROME P450 12A4, MITOCHONDRIAL-RELATED"/>
    <property type="match status" value="1"/>
</dbReference>
<comment type="pathway">
    <text evidence="2">Secondary metabolite biosynthesis.</text>
</comment>
<reference evidence="10 11" key="1">
    <citation type="submission" date="2013-12" db="EMBL/GenBank/DDBJ databases">
        <authorList>
            <person name="Cubeta M."/>
            <person name="Pakala S."/>
            <person name="Fedorova N."/>
            <person name="Thomas E."/>
            <person name="Dean R."/>
            <person name="Jabaji S."/>
            <person name="Neate S."/>
            <person name="Toda T."/>
            <person name="Tavantzis S."/>
            <person name="Vilgalys R."/>
            <person name="Bharathan N."/>
            <person name="Pakala S."/>
            <person name="Losada L.S."/>
            <person name="Zafar N."/>
            <person name="Nierman W."/>
        </authorList>
    </citation>
    <scope>NUCLEOTIDE SEQUENCE [LARGE SCALE GENOMIC DNA]</scope>
    <source>
        <strain evidence="10 11">123E</strain>
    </source>
</reference>
<dbReference type="InterPro" id="IPR001128">
    <property type="entry name" value="Cyt_P450"/>
</dbReference>
<name>A0A074SH97_9AGAM</name>
<keyword evidence="5 9" id="KW-0479">Metal-binding</keyword>
<evidence type="ECO:0000256" key="1">
    <source>
        <dbReference type="ARBA" id="ARBA00001971"/>
    </source>
</evidence>
<evidence type="ECO:0000313" key="11">
    <source>
        <dbReference type="Proteomes" id="UP000027456"/>
    </source>
</evidence>
<keyword evidence="8" id="KW-0503">Monooxygenase</keyword>
<dbReference type="InterPro" id="IPR050121">
    <property type="entry name" value="Cytochrome_P450_monoxygenase"/>
</dbReference>
<dbReference type="InterPro" id="IPR036396">
    <property type="entry name" value="Cyt_P450_sf"/>
</dbReference>
<dbReference type="PRINTS" id="PR00463">
    <property type="entry name" value="EP450I"/>
</dbReference>
<dbReference type="InterPro" id="IPR002401">
    <property type="entry name" value="Cyt_P450_E_grp-I"/>
</dbReference>
<evidence type="ECO:0000256" key="5">
    <source>
        <dbReference type="ARBA" id="ARBA00022723"/>
    </source>
</evidence>
<feature type="binding site" description="axial binding residue" evidence="9">
    <location>
        <position position="544"/>
    </location>
    <ligand>
        <name>heme</name>
        <dbReference type="ChEBI" id="CHEBI:30413"/>
    </ligand>
    <ligandPart>
        <name>Fe</name>
        <dbReference type="ChEBI" id="CHEBI:18248"/>
    </ligandPart>
</feature>
<evidence type="ECO:0000256" key="4">
    <source>
        <dbReference type="ARBA" id="ARBA00022617"/>
    </source>
</evidence>
<dbReference type="GO" id="GO:0020037">
    <property type="term" value="F:heme binding"/>
    <property type="evidence" value="ECO:0007669"/>
    <property type="project" value="InterPro"/>
</dbReference>
<evidence type="ECO:0000256" key="2">
    <source>
        <dbReference type="ARBA" id="ARBA00005179"/>
    </source>
</evidence>
<evidence type="ECO:0000256" key="6">
    <source>
        <dbReference type="ARBA" id="ARBA00023002"/>
    </source>
</evidence>
<dbReference type="Pfam" id="PF00067">
    <property type="entry name" value="p450"/>
    <property type="match status" value="2"/>
</dbReference>
<keyword evidence="6" id="KW-0560">Oxidoreductase</keyword>
<dbReference type="AlphaFoldDB" id="A0A074SH97"/>
<dbReference type="STRING" id="1423351.A0A074SH97"/>
<keyword evidence="11" id="KW-1185">Reference proteome</keyword>
<dbReference type="SUPFAM" id="SSF48264">
    <property type="entry name" value="Cytochrome P450"/>
    <property type="match status" value="1"/>
</dbReference>
<keyword evidence="4 9" id="KW-0349">Heme</keyword>
<comment type="caution">
    <text evidence="10">The sequence shown here is derived from an EMBL/GenBank/DDBJ whole genome shotgun (WGS) entry which is preliminary data.</text>
</comment>
<dbReference type="PANTHER" id="PTHR24305">
    <property type="entry name" value="CYTOCHROME P450"/>
    <property type="match status" value="1"/>
</dbReference>
<dbReference type="OrthoDB" id="1470350at2759"/>
<proteinExistence type="inferred from homology"/>
<sequence>MSLGTLGLLLGSLAFSVVKYGALLFALYFARYLLVLWIIDPYRSYLRYLPGPPTRGLFDTSQMWDIQNAQIAAKLHEKYEKLYGMTVRIQGMGYFDQRILTVDPVSLNYILTRAGDIFQKPWQTRRFLGRLVGGGVDQGGIFTTEGEQHRKLRRIIAPAFSNQSIKNLAPLFLHKSFELRDKLRSVLAEPQDVSRPGIEVDRFPGQPHPRVRMDMHNWTGRATFDIIGMAGFGYEFNAIKEETNAFYNAYHCMFDVIRQRDSFIHTLGLLLPQWVANCMPDVRTKEVKRCRKIIEAETETLFAERRAQIAVEKAAGATSSREFVLLNLLLRSNEANNANLTESDILAQIDSIVFAGYDTTSVAIQWALWELARYPAIQARLRAELGPLVAALRNFVLTGASETSTKYADLTGELKDLVAQIDAVPYLENFLREALRFHPSAHGSLRVAMKDDIIPVSTPVRHNNGEMSKAWVENGKTGLSGGIRIRKGEFVHIPIEGMNLLKSVWGEDAHQFNPDRWDNLPAMVKTNPGLYANLLTFSVGPNSCPASRWVQLEIKVMVAVMVASFELGGASPMSWTNFFVNRPHVKNEYKKGHRMPLILTPL</sequence>
<dbReference type="HOGENOM" id="CLU_001570_5_11_1"/>
<organism evidence="10 11">
    <name type="scientific">Rhizoctonia solani 123E</name>
    <dbReference type="NCBI Taxonomy" id="1423351"/>
    <lineage>
        <taxon>Eukaryota</taxon>
        <taxon>Fungi</taxon>
        <taxon>Dikarya</taxon>
        <taxon>Basidiomycota</taxon>
        <taxon>Agaricomycotina</taxon>
        <taxon>Agaricomycetes</taxon>
        <taxon>Cantharellales</taxon>
        <taxon>Ceratobasidiaceae</taxon>
        <taxon>Rhizoctonia</taxon>
    </lineage>
</organism>
<dbReference type="Proteomes" id="UP000027456">
    <property type="component" value="Unassembled WGS sequence"/>
</dbReference>
<accession>A0A074SH97</accession>
<dbReference type="PRINTS" id="PR00385">
    <property type="entry name" value="P450"/>
</dbReference>
<comment type="cofactor">
    <cofactor evidence="1 9">
        <name>heme</name>
        <dbReference type="ChEBI" id="CHEBI:30413"/>
    </cofactor>
</comment>
<evidence type="ECO:0000256" key="3">
    <source>
        <dbReference type="ARBA" id="ARBA00010617"/>
    </source>
</evidence>
<dbReference type="GO" id="GO:0016705">
    <property type="term" value="F:oxidoreductase activity, acting on paired donors, with incorporation or reduction of molecular oxygen"/>
    <property type="evidence" value="ECO:0007669"/>
    <property type="project" value="InterPro"/>
</dbReference>
<dbReference type="GO" id="GO:0004497">
    <property type="term" value="F:monooxygenase activity"/>
    <property type="evidence" value="ECO:0007669"/>
    <property type="project" value="UniProtKB-KW"/>
</dbReference>
<comment type="similarity">
    <text evidence="3">Belongs to the cytochrome P450 family.</text>
</comment>
<gene>
    <name evidence="10" type="ORF">V565_101150</name>
</gene>
<keyword evidence="7 9" id="KW-0408">Iron</keyword>
<evidence type="ECO:0000256" key="7">
    <source>
        <dbReference type="ARBA" id="ARBA00023004"/>
    </source>
</evidence>
<dbReference type="EMBL" id="AZST01000367">
    <property type="protein sequence ID" value="KEP49397.1"/>
    <property type="molecule type" value="Genomic_DNA"/>
</dbReference>
<evidence type="ECO:0000256" key="9">
    <source>
        <dbReference type="PIRSR" id="PIRSR602401-1"/>
    </source>
</evidence>
<evidence type="ECO:0000313" key="10">
    <source>
        <dbReference type="EMBL" id="KEP49397.1"/>
    </source>
</evidence>
<evidence type="ECO:0000256" key="8">
    <source>
        <dbReference type="ARBA" id="ARBA00023033"/>
    </source>
</evidence>
<dbReference type="Gene3D" id="1.10.630.10">
    <property type="entry name" value="Cytochrome P450"/>
    <property type="match status" value="1"/>
</dbReference>
<dbReference type="GO" id="GO:0005506">
    <property type="term" value="F:iron ion binding"/>
    <property type="evidence" value="ECO:0007669"/>
    <property type="project" value="InterPro"/>
</dbReference>